<organism evidence="1 2">
    <name type="scientific">Dactylococcopsis salina (strain PCC 8305)</name>
    <name type="common">Myxobactron salinum</name>
    <dbReference type="NCBI Taxonomy" id="13035"/>
    <lineage>
        <taxon>Bacteria</taxon>
        <taxon>Bacillati</taxon>
        <taxon>Cyanobacteriota</taxon>
        <taxon>Cyanophyceae</taxon>
        <taxon>Nodosilineales</taxon>
        <taxon>Cymatolegaceae</taxon>
        <taxon>Dactylococcopsis</taxon>
    </lineage>
</organism>
<sequence length="176" mass="19903">MNCAILLDSGPLGKFVHQRETFQAEISLLNNFAKAEGISILVPEIIEIELKEELLKRDFIKSISKLNKFKRQDRIIPINDSDRSLSIVIEEDLKSQGQQVASTIPSNDGILVAQAINLKLSGQYKQVIILTENTKDILTLSNKQITIWDYSEVIYKLTHDLEIDLVNFVNILPPNS</sequence>
<keyword evidence="2" id="KW-1185">Reference proteome</keyword>
<gene>
    <name evidence="1" type="ORF">Dacsa_2104</name>
</gene>
<reference evidence="1" key="1">
    <citation type="submission" date="2012-04" db="EMBL/GenBank/DDBJ databases">
        <title>Finished genome of Dactylococcopsis salina PCC 8305.</title>
        <authorList>
            <consortium name="US DOE Joint Genome Institute"/>
            <person name="Gugger M."/>
            <person name="Coursin T."/>
            <person name="Rippka R."/>
            <person name="Tandeau De Marsac N."/>
            <person name="Huntemann M."/>
            <person name="Wei C.-L."/>
            <person name="Han J."/>
            <person name="Detter J.C."/>
            <person name="Han C."/>
            <person name="Tapia R."/>
            <person name="Daligault H."/>
            <person name="Chen A."/>
            <person name="Krypides N."/>
            <person name="Mavromatis K."/>
            <person name="Markowitz V."/>
            <person name="Szeto E."/>
            <person name="Ivanova N."/>
            <person name="Ovchinnikova G."/>
            <person name="Pagani I."/>
            <person name="Pati A."/>
            <person name="Goodwin L."/>
            <person name="Peters L."/>
            <person name="Pitluck S."/>
            <person name="Woyke T."/>
            <person name="Kerfeld C."/>
        </authorList>
    </citation>
    <scope>NUCLEOTIDE SEQUENCE [LARGE SCALE GENOMIC DNA]</scope>
    <source>
        <strain evidence="1">PCC 8305</strain>
    </source>
</reference>
<accession>K9YXC7</accession>
<dbReference type="Gene3D" id="3.40.50.1010">
    <property type="entry name" value="5'-nuclease"/>
    <property type="match status" value="1"/>
</dbReference>
<evidence type="ECO:0000313" key="2">
    <source>
        <dbReference type="Proteomes" id="UP000010482"/>
    </source>
</evidence>
<proteinExistence type="predicted"/>
<dbReference type="Proteomes" id="UP000010482">
    <property type="component" value="Chromosome"/>
</dbReference>
<name>K9YXC7_DACS8</name>
<dbReference type="KEGG" id="dsl:Dacsa_2104"/>
<evidence type="ECO:0000313" key="1">
    <source>
        <dbReference type="EMBL" id="AFZ50738.1"/>
    </source>
</evidence>
<protein>
    <recommendedName>
        <fullName evidence="3">Nucleic acid-binding protein, contains PIN domain</fullName>
    </recommendedName>
</protein>
<dbReference type="SUPFAM" id="SSF88723">
    <property type="entry name" value="PIN domain-like"/>
    <property type="match status" value="1"/>
</dbReference>
<dbReference type="RefSeq" id="WP_015229731.1">
    <property type="nucleotide sequence ID" value="NC_019780.1"/>
</dbReference>
<dbReference type="InterPro" id="IPR029060">
    <property type="entry name" value="PIN-like_dom_sf"/>
</dbReference>
<dbReference type="eggNOG" id="COG1487">
    <property type="taxonomic scope" value="Bacteria"/>
</dbReference>
<evidence type="ECO:0008006" key="3">
    <source>
        <dbReference type="Google" id="ProtNLM"/>
    </source>
</evidence>
<dbReference type="OrthoDB" id="461957at2"/>
<dbReference type="EMBL" id="CP003944">
    <property type="protein sequence ID" value="AFZ50738.1"/>
    <property type="molecule type" value="Genomic_DNA"/>
</dbReference>
<dbReference type="AlphaFoldDB" id="K9YXC7"/>
<dbReference type="HOGENOM" id="CLU_1523107_0_0_3"/>